<gene>
    <name evidence="2" type="ORF">GVO57_03065</name>
</gene>
<dbReference type="PROSITE" id="PS51257">
    <property type="entry name" value="PROKAR_LIPOPROTEIN"/>
    <property type="match status" value="1"/>
</dbReference>
<keyword evidence="1" id="KW-0732">Signal</keyword>
<feature type="signal peptide" evidence="1">
    <location>
        <begin position="1"/>
        <end position="19"/>
    </location>
</feature>
<reference evidence="2 3" key="1">
    <citation type="submission" date="2020-01" db="EMBL/GenBank/DDBJ databases">
        <title>Sphingomonas sp. C33 whole genome sequece.</title>
        <authorList>
            <person name="Park C."/>
        </authorList>
    </citation>
    <scope>NUCLEOTIDE SEQUENCE [LARGE SCALE GENOMIC DNA]</scope>
    <source>
        <strain evidence="2 3">C33</strain>
    </source>
</reference>
<dbReference type="Pfam" id="PF12276">
    <property type="entry name" value="DUF3617"/>
    <property type="match status" value="1"/>
</dbReference>
<evidence type="ECO:0000313" key="2">
    <source>
        <dbReference type="EMBL" id="QHL89994.1"/>
    </source>
</evidence>
<dbReference type="RefSeq" id="WP_160591747.1">
    <property type="nucleotide sequence ID" value="NZ_CP047895.1"/>
</dbReference>
<feature type="chain" id="PRO_5030938890" evidence="1">
    <location>
        <begin position="20"/>
        <end position="204"/>
    </location>
</feature>
<dbReference type="EMBL" id="CP047895">
    <property type="protein sequence ID" value="QHL89994.1"/>
    <property type="molecule type" value="Genomic_DNA"/>
</dbReference>
<proteinExistence type="predicted"/>
<dbReference type="InterPro" id="IPR022061">
    <property type="entry name" value="DUF3617"/>
</dbReference>
<accession>A0A7Z2NV46</accession>
<protein>
    <submittedName>
        <fullName evidence="2">DUF3617 family protein</fullName>
    </submittedName>
</protein>
<sequence length="204" mass="21168">MNRSTPALLCLALTPLALAACSSEPEVKAENASFAEVTNRMAETGLAEEARIAPGRWQISSTVSDVKLEGVPEQVAAQVRTAMQQTVKVEYCVTPEEAAKPSGELFTGKTGNNCSYDRFALGDGKINAVLRCADPRGGSVVTRIGGTYSPEAYQVKTAVEARSVAGGKTEVMTLATEAVGTRIGECKAAAAPAGQDTKGVGEGK</sequence>
<dbReference type="KEGG" id="schy:GVO57_03065"/>
<dbReference type="Proteomes" id="UP000464468">
    <property type="component" value="Chromosome"/>
</dbReference>
<organism evidence="2 3">
    <name type="scientific">Sphingomonas changnyeongensis</name>
    <dbReference type="NCBI Taxonomy" id="2698679"/>
    <lineage>
        <taxon>Bacteria</taxon>
        <taxon>Pseudomonadati</taxon>
        <taxon>Pseudomonadota</taxon>
        <taxon>Alphaproteobacteria</taxon>
        <taxon>Sphingomonadales</taxon>
        <taxon>Sphingomonadaceae</taxon>
        <taxon>Sphingomonas</taxon>
    </lineage>
</organism>
<keyword evidence="3" id="KW-1185">Reference proteome</keyword>
<dbReference type="AlphaFoldDB" id="A0A7Z2NV46"/>
<evidence type="ECO:0000313" key="3">
    <source>
        <dbReference type="Proteomes" id="UP000464468"/>
    </source>
</evidence>
<evidence type="ECO:0000256" key="1">
    <source>
        <dbReference type="SAM" id="SignalP"/>
    </source>
</evidence>
<name>A0A7Z2NV46_9SPHN</name>